<reference evidence="1" key="1">
    <citation type="journal article" date="2020" name="Int. J. Syst. Evol. Microbiol.">
        <title>Aquipluma nitroreducens gen. nov. sp. nov., a novel facultatively anaerobic bacterium isolated from a freshwater lake.</title>
        <authorList>
            <person name="Watanabe M."/>
            <person name="Kojima H."/>
            <person name="Fukui M."/>
        </authorList>
    </citation>
    <scope>NUCLEOTIDE SEQUENCE</scope>
    <source>
        <strain evidence="1">MeG22</strain>
    </source>
</reference>
<dbReference type="EMBL" id="AP018694">
    <property type="protein sequence ID" value="BBE17190.1"/>
    <property type="molecule type" value="Genomic_DNA"/>
</dbReference>
<evidence type="ECO:0000313" key="1">
    <source>
        <dbReference type="EMBL" id="BBE17190.1"/>
    </source>
</evidence>
<evidence type="ECO:0000313" key="2">
    <source>
        <dbReference type="Proteomes" id="UP001193389"/>
    </source>
</evidence>
<organism evidence="1 2">
    <name type="scientific">Aquipluma nitroreducens</name>
    <dbReference type="NCBI Taxonomy" id="2010828"/>
    <lineage>
        <taxon>Bacteria</taxon>
        <taxon>Pseudomonadati</taxon>
        <taxon>Bacteroidota</taxon>
        <taxon>Bacteroidia</taxon>
        <taxon>Marinilabiliales</taxon>
        <taxon>Prolixibacteraceae</taxon>
        <taxon>Aquipluma</taxon>
    </lineage>
</organism>
<dbReference type="Proteomes" id="UP001193389">
    <property type="component" value="Chromosome"/>
</dbReference>
<gene>
    <name evidence="1" type="ORF">AQPE_1339</name>
</gene>
<dbReference type="AlphaFoldDB" id="A0A5K7S6Q9"/>
<sequence length="49" mass="5673">MLHVVLVFNKDELTEQKVAQEKEEIQNSSFKIKKSSSIKAIDDNEIHCK</sequence>
<proteinExistence type="predicted"/>
<protein>
    <submittedName>
        <fullName evidence="1">Uncharacterized protein</fullName>
    </submittedName>
</protein>
<accession>A0A5K7S6Q9</accession>
<dbReference type="KEGG" id="anf:AQPE_1339"/>
<name>A0A5K7S6Q9_9BACT</name>
<keyword evidence="2" id="KW-1185">Reference proteome</keyword>